<keyword evidence="2" id="KW-1185">Reference proteome</keyword>
<accession>A0A521FBJ3</accession>
<organism evidence="1 2">
    <name type="scientific">Saccharicrinis carchari</name>
    <dbReference type="NCBI Taxonomy" id="1168039"/>
    <lineage>
        <taxon>Bacteria</taxon>
        <taxon>Pseudomonadati</taxon>
        <taxon>Bacteroidota</taxon>
        <taxon>Bacteroidia</taxon>
        <taxon>Marinilabiliales</taxon>
        <taxon>Marinilabiliaceae</taxon>
        <taxon>Saccharicrinis</taxon>
    </lineage>
</organism>
<proteinExistence type="predicted"/>
<name>A0A521FBJ3_SACCC</name>
<dbReference type="AlphaFoldDB" id="A0A521FBJ3"/>
<dbReference type="Proteomes" id="UP000319040">
    <property type="component" value="Unassembled WGS sequence"/>
</dbReference>
<evidence type="ECO:0000313" key="1">
    <source>
        <dbReference type="EMBL" id="SMO92910.1"/>
    </source>
</evidence>
<dbReference type="EMBL" id="FXTB01000017">
    <property type="protein sequence ID" value="SMO92910.1"/>
    <property type="molecule type" value="Genomic_DNA"/>
</dbReference>
<reference evidence="1 2" key="1">
    <citation type="submission" date="2017-05" db="EMBL/GenBank/DDBJ databases">
        <authorList>
            <person name="Varghese N."/>
            <person name="Submissions S."/>
        </authorList>
    </citation>
    <scope>NUCLEOTIDE SEQUENCE [LARGE SCALE GENOMIC DNA]</scope>
    <source>
        <strain evidence="1 2">DSM 27040</strain>
    </source>
</reference>
<gene>
    <name evidence="1" type="ORF">SAMN06265379_11713</name>
</gene>
<protein>
    <submittedName>
        <fullName evidence="1">Uncharacterized protein</fullName>
    </submittedName>
</protein>
<sequence>MIRYLQATIHIAKSLKKAATHSKTCQRVWLPQRTDKLRRIKHENLTINIGHLADNGIFEMSTINKIYSGLIVWSFEMPNAPYSSRCASCKKSPTHK</sequence>
<evidence type="ECO:0000313" key="2">
    <source>
        <dbReference type="Proteomes" id="UP000319040"/>
    </source>
</evidence>